<evidence type="ECO:0000259" key="15">
    <source>
        <dbReference type="PROSITE" id="PS50835"/>
    </source>
</evidence>
<protein>
    <recommendedName>
        <fullName evidence="12">Mucosal addressin cell adhesion molecule 1</fullName>
    </recommendedName>
</protein>
<evidence type="ECO:0000256" key="8">
    <source>
        <dbReference type="ARBA" id="ARBA00023136"/>
    </source>
</evidence>
<dbReference type="InterPro" id="IPR013783">
    <property type="entry name" value="Ig-like_fold"/>
</dbReference>
<reference evidence="16" key="1">
    <citation type="submission" date="2025-08" db="UniProtKB">
        <authorList>
            <consortium name="RefSeq"/>
        </authorList>
    </citation>
    <scope>IDENTIFICATION</scope>
    <source>
        <tissue evidence="16">Leukocyte</tissue>
    </source>
</reference>
<feature type="region of interest" description="Disordered" evidence="13">
    <location>
        <begin position="336"/>
        <end position="366"/>
    </location>
</feature>
<keyword evidence="11" id="KW-0393">Immunoglobulin domain</keyword>
<dbReference type="CTD" id="8174"/>
<keyword evidence="9" id="KW-1015">Disulfide bond</keyword>
<evidence type="ECO:0000313" key="16">
    <source>
        <dbReference type="RefSeq" id="XP_020018818.1"/>
    </source>
</evidence>
<feature type="compositionally biased region" description="Polar residues" evidence="13">
    <location>
        <begin position="347"/>
        <end position="356"/>
    </location>
</feature>
<accession>A0A8B7UGV9</accession>
<evidence type="ECO:0000256" key="1">
    <source>
        <dbReference type="ARBA" id="ARBA00004479"/>
    </source>
</evidence>
<dbReference type="AlphaFoldDB" id="A0A8B7UGV9"/>
<dbReference type="GO" id="GO:2000403">
    <property type="term" value="P:positive regulation of lymphocyte migration"/>
    <property type="evidence" value="ECO:0007669"/>
    <property type="project" value="InterPro"/>
</dbReference>
<dbReference type="RefSeq" id="XP_020018818.1">
    <property type="nucleotide sequence ID" value="XM_020163229.1"/>
</dbReference>
<comment type="subcellular location">
    <subcellularLocation>
        <location evidence="1">Membrane</location>
        <topology evidence="1">Single-pass type I membrane protein</topology>
    </subcellularLocation>
</comment>
<gene>
    <name evidence="16" type="primary">Madcam1</name>
</gene>
<dbReference type="GO" id="GO:0007229">
    <property type="term" value="P:integrin-mediated signaling pathway"/>
    <property type="evidence" value="ECO:0007669"/>
    <property type="project" value="InterPro"/>
</dbReference>
<keyword evidence="3 14" id="KW-0812">Transmembrane</keyword>
<evidence type="ECO:0000256" key="5">
    <source>
        <dbReference type="ARBA" id="ARBA00022737"/>
    </source>
</evidence>
<dbReference type="GO" id="GO:0050901">
    <property type="term" value="P:leukocyte tethering or rolling"/>
    <property type="evidence" value="ECO:0007669"/>
    <property type="project" value="TreeGrafter"/>
</dbReference>
<keyword evidence="8 14" id="KW-0472">Membrane</keyword>
<evidence type="ECO:0000256" key="4">
    <source>
        <dbReference type="ARBA" id="ARBA00022729"/>
    </source>
</evidence>
<evidence type="ECO:0000256" key="3">
    <source>
        <dbReference type="ARBA" id="ARBA00022692"/>
    </source>
</evidence>
<evidence type="ECO:0000256" key="6">
    <source>
        <dbReference type="ARBA" id="ARBA00022889"/>
    </source>
</evidence>
<dbReference type="FunFam" id="2.60.40.10:FF:000194">
    <property type="entry name" value="Intercellular adhesion molecule 1"/>
    <property type="match status" value="1"/>
</dbReference>
<sequence>MTSNEGKELDVLLGYFLEHSYSSVDKEARMSVLQGELEPSMEGGFLQSFRGPAPRFGPQSLPLCRLSIRGQTGKPPGNPRESKEEGRRNRVVAAGSCQGHYYNCFPPQQQHRENKHGAGSGPLLVLAWGSSRQVAVPLVEPTKPVVVVAMGGSCQLTCSLSCKDGEVATVQWRGLDTRLGAVQSSAGNSVLSIHQAALSDTGTRVCVGSCGGRHNFQHSVQILVYAFPDQLVVSPTALVLGQDQEVSCTAHNVTPAGQDTLSFTLLLGDQELEGVQVLGRKEEEEPQEVEDPLFQVTKRWLLPALGSPAPPVLFCQATMRLPGLEMSHYRALPVLHSQTSPKPPNVTSPDTPNAISMESPDAVSMEPPNMTSPDTLNAISTEPPNTTSLLATMQQSSTHNPRILSTSGTCHPEIHQAPGPAEKETGWELLCEAPCGPGMAVRWTLAPGGLEAYERREAGAQAWLSVPPDGLIPEGWFQCRLDPGGQVASLYVPGQVPEVVQPTAALWMGSLVLGLLLLALLTYSLWKRWRPSAEDHTHLPTPLRLLPLTD</sequence>
<evidence type="ECO:0000256" key="14">
    <source>
        <dbReference type="SAM" id="Phobius"/>
    </source>
</evidence>
<dbReference type="OrthoDB" id="9907246at2759"/>
<evidence type="ECO:0000256" key="10">
    <source>
        <dbReference type="ARBA" id="ARBA00023180"/>
    </source>
</evidence>
<evidence type="ECO:0000256" key="2">
    <source>
        <dbReference type="ARBA" id="ARBA00011738"/>
    </source>
</evidence>
<evidence type="ECO:0000256" key="7">
    <source>
        <dbReference type="ARBA" id="ARBA00022989"/>
    </source>
</evidence>
<dbReference type="GO" id="GO:0098640">
    <property type="term" value="F:integrin binding involved in cell-matrix adhesion"/>
    <property type="evidence" value="ECO:0007669"/>
    <property type="project" value="InterPro"/>
</dbReference>
<comment type="subunit">
    <text evidence="2">Homodimer.</text>
</comment>
<dbReference type="FunFam" id="2.60.40.10:FF:000933">
    <property type="entry name" value="Mucosal addressin cell adhesion molecule 1"/>
    <property type="match status" value="1"/>
</dbReference>
<evidence type="ECO:0000256" key="9">
    <source>
        <dbReference type="ARBA" id="ARBA00023157"/>
    </source>
</evidence>
<proteinExistence type="predicted"/>
<evidence type="ECO:0000256" key="13">
    <source>
        <dbReference type="SAM" id="MobiDB-lite"/>
    </source>
</evidence>
<dbReference type="InterPro" id="IPR036179">
    <property type="entry name" value="Ig-like_dom_sf"/>
</dbReference>
<dbReference type="KEGG" id="ccan:109686100"/>
<feature type="transmembrane region" description="Helical" evidence="14">
    <location>
        <begin position="504"/>
        <end position="526"/>
    </location>
</feature>
<dbReference type="Gene3D" id="2.60.40.10">
    <property type="entry name" value="Immunoglobulins"/>
    <property type="match status" value="2"/>
</dbReference>
<dbReference type="Pfam" id="PF09085">
    <property type="entry name" value="Adhes-Ig_like"/>
    <property type="match status" value="1"/>
</dbReference>
<evidence type="ECO:0000256" key="12">
    <source>
        <dbReference type="ARBA" id="ARBA00074025"/>
    </source>
</evidence>
<dbReference type="PROSITE" id="PS50835">
    <property type="entry name" value="IG_LIKE"/>
    <property type="match status" value="1"/>
</dbReference>
<organism evidence="16">
    <name type="scientific">Castor canadensis</name>
    <name type="common">American beaver</name>
    <dbReference type="NCBI Taxonomy" id="51338"/>
    <lineage>
        <taxon>Eukaryota</taxon>
        <taxon>Metazoa</taxon>
        <taxon>Chordata</taxon>
        <taxon>Craniata</taxon>
        <taxon>Vertebrata</taxon>
        <taxon>Euteleostomi</taxon>
        <taxon>Mammalia</taxon>
        <taxon>Eutheria</taxon>
        <taxon>Euarchontoglires</taxon>
        <taxon>Glires</taxon>
        <taxon>Rodentia</taxon>
        <taxon>Castorimorpha</taxon>
        <taxon>Castoridae</taxon>
        <taxon>Castor</taxon>
    </lineage>
</organism>
<keyword evidence="10" id="KW-0325">Glycoprotein</keyword>
<dbReference type="SUPFAM" id="SSF48726">
    <property type="entry name" value="Immunoglobulin"/>
    <property type="match status" value="2"/>
</dbReference>
<dbReference type="GO" id="GO:0016020">
    <property type="term" value="C:membrane"/>
    <property type="evidence" value="ECO:0007669"/>
    <property type="project" value="UniProtKB-SubCell"/>
</dbReference>
<feature type="domain" description="Ig-like" evidence="15">
    <location>
        <begin position="137"/>
        <end position="206"/>
    </location>
</feature>
<dbReference type="GO" id="GO:0034113">
    <property type="term" value="P:heterotypic cell-cell adhesion"/>
    <property type="evidence" value="ECO:0007669"/>
    <property type="project" value="TreeGrafter"/>
</dbReference>
<keyword evidence="7 14" id="KW-1133">Transmembrane helix</keyword>
<evidence type="ECO:0000256" key="11">
    <source>
        <dbReference type="ARBA" id="ARBA00023319"/>
    </source>
</evidence>
<dbReference type="PANTHER" id="PTHR14162:SF1">
    <property type="entry name" value="MUCOSAL ADDRESSIN CELL ADHESION MOLECULE 1"/>
    <property type="match status" value="1"/>
</dbReference>
<dbReference type="InterPro" id="IPR037413">
    <property type="entry name" value="MADCAM1"/>
</dbReference>
<name>A0A8B7UGV9_CASCN</name>
<dbReference type="PANTHER" id="PTHR14162">
    <property type="entry name" value="MUCOSAL ADDRESSIN CELL ADHESION MOLECULE-1"/>
    <property type="match status" value="1"/>
</dbReference>
<keyword evidence="5" id="KW-0677">Repeat</keyword>
<dbReference type="InterPro" id="IPR015169">
    <property type="entry name" value="Adhes-Ig-like"/>
</dbReference>
<feature type="region of interest" description="Disordered" evidence="13">
    <location>
        <begin position="67"/>
        <end position="89"/>
    </location>
</feature>
<dbReference type="InterPro" id="IPR007110">
    <property type="entry name" value="Ig-like_dom"/>
</dbReference>
<keyword evidence="6" id="KW-0130">Cell adhesion</keyword>
<keyword evidence="4" id="KW-0732">Signal</keyword>